<comment type="caution">
    <text evidence="3">The sequence shown here is derived from an EMBL/GenBank/DDBJ whole genome shotgun (WGS) entry which is preliminary data.</text>
</comment>
<protein>
    <recommendedName>
        <fullName evidence="1">Vacuolar ATPase assembly protein VMA22</fullName>
    </recommendedName>
</protein>
<sequence>MEDICKRLDSVLIEYFDLIAEYQEQWSRIRKELEAGFLDLAHAKYTMGPVNISQYKYDARMKAISRVVVSQTIVDDSEGTLHYEYSLANHSHSQHVGGVRIESEAEDRNETNSIRRRITFAVETDDEVKGGGQGGDEHSMEKTHEDENESDKDKSENASVKSTVDKCVPTDPLNWFGILVPVSLRQAQGHFKRGLNDVIMLINLRHRIYDKETQYRSIKAEKERLLQDLGLQVYKDEDDNKTNDNKLLSSSKENTS</sequence>
<feature type="region of interest" description="Disordered" evidence="2">
    <location>
        <begin position="235"/>
        <end position="256"/>
    </location>
</feature>
<dbReference type="GO" id="GO:1990871">
    <property type="term" value="C:Vma12-Vma22 assembly complex"/>
    <property type="evidence" value="ECO:0007669"/>
    <property type="project" value="TreeGrafter"/>
</dbReference>
<accession>A0A9N9FQM3</accession>
<feature type="compositionally biased region" description="Basic and acidic residues" evidence="2">
    <location>
        <begin position="235"/>
        <end position="244"/>
    </location>
</feature>
<dbReference type="InterPro" id="IPR040357">
    <property type="entry name" value="Vma22/CCDC115"/>
</dbReference>
<dbReference type="GO" id="GO:0070072">
    <property type="term" value="P:vacuolar proton-transporting V-type ATPase complex assembly"/>
    <property type="evidence" value="ECO:0007669"/>
    <property type="project" value="InterPro"/>
</dbReference>
<dbReference type="Pfam" id="PF21730">
    <property type="entry name" value="Vma22_CCDC115"/>
    <property type="match status" value="2"/>
</dbReference>
<feature type="compositionally biased region" description="Polar residues" evidence="2">
    <location>
        <begin position="247"/>
        <end position="256"/>
    </location>
</feature>
<evidence type="ECO:0000313" key="3">
    <source>
        <dbReference type="EMBL" id="CAG8554766.1"/>
    </source>
</evidence>
<reference evidence="3" key="1">
    <citation type="submission" date="2021-06" db="EMBL/GenBank/DDBJ databases">
        <authorList>
            <person name="Kallberg Y."/>
            <person name="Tangrot J."/>
            <person name="Rosling A."/>
        </authorList>
    </citation>
    <scope>NUCLEOTIDE SEQUENCE</scope>
    <source>
        <strain evidence="3">BR232B</strain>
    </source>
</reference>
<feature type="region of interest" description="Disordered" evidence="2">
    <location>
        <begin position="98"/>
        <end position="163"/>
    </location>
</feature>
<dbReference type="GO" id="GO:0051082">
    <property type="term" value="F:unfolded protein binding"/>
    <property type="evidence" value="ECO:0007669"/>
    <property type="project" value="TreeGrafter"/>
</dbReference>
<feature type="compositionally biased region" description="Basic and acidic residues" evidence="2">
    <location>
        <begin position="135"/>
        <end position="156"/>
    </location>
</feature>
<feature type="compositionally biased region" description="Basic and acidic residues" evidence="2">
    <location>
        <begin position="101"/>
        <end position="110"/>
    </location>
</feature>
<dbReference type="OrthoDB" id="408631at2759"/>
<dbReference type="AlphaFoldDB" id="A0A9N9FQM3"/>
<dbReference type="PANTHER" id="PTHR31996:SF2">
    <property type="entry name" value="COILED-COIL DOMAIN-CONTAINING PROTEIN 115"/>
    <property type="match status" value="1"/>
</dbReference>
<evidence type="ECO:0000313" key="4">
    <source>
        <dbReference type="Proteomes" id="UP000789739"/>
    </source>
</evidence>
<organism evidence="3 4">
    <name type="scientific">Paraglomus brasilianum</name>
    <dbReference type="NCBI Taxonomy" id="144538"/>
    <lineage>
        <taxon>Eukaryota</taxon>
        <taxon>Fungi</taxon>
        <taxon>Fungi incertae sedis</taxon>
        <taxon>Mucoromycota</taxon>
        <taxon>Glomeromycotina</taxon>
        <taxon>Glomeromycetes</taxon>
        <taxon>Paraglomerales</taxon>
        <taxon>Paraglomeraceae</taxon>
        <taxon>Paraglomus</taxon>
    </lineage>
</organism>
<evidence type="ECO:0000256" key="1">
    <source>
        <dbReference type="ARBA" id="ARBA00093634"/>
    </source>
</evidence>
<dbReference type="PANTHER" id="PTHR31996">
    <property type="entry name" value="COILED-COIL DOMAIN-CONTAINING PROTEIN 115"/>
    <property type="match status" value="1"/>
</dbReference>
<dbReference type="EMBL" id="CAJVPI010000602">
    <property type="protein sequence ID" value="CAG8554766.1"/>
    <property type="molecule type" value="Genomic_DNA"/>
</dbReference>
<gene>
    <name evidence="3" type="ORF">PBRASI_LOCUS5277</name>
</gene>
<proteinExistence type="predicted"/>
<evidence type="ECO:0000256" key="2">
    <source>
        <dbReference type="SAM" id="MobiDB-lite"/>
    </source>
</evidence>
<keyword evidence="4" id="KW-1185">Reference proteome</keyword>
<dbReference type="Proteomes" id="UP000789739">
    <property type="component" value="Unassembled WGS sequence"/>
</dbReference>
<name>A0A9N9FQM3_9GLOM</name>